<comment type="caution">
    <text evidence="4">The sequence shown here is derived from an EMBL/GenBank/DDBJ whole genome shotgun (WGS) entry which is preliminary data.</text>
</comment>
<dbReference type="InterPro" id="IPR004875">
    <property type="entry name" value="DDE_SF_endonuclease_dom"/>
</dbReference>
<reference evidence="4 5" key="1">
    <citation type="submission" date="2024-09" db="EMBL/GenBank/DDBJ databases">
        <title>A chromosome-level genome assembly of Gray's grenadier anchovy, Coilia grayii.</title>
        <authorList>
            <person name="Fu Z."/>
        </authorList>
    </citation>
    <scope>NUCLEOTIDE SEQUENCE [LARGE SCALE GENOMIC DNA]</scope>
    <source>
        <strain evidence="4">G4</strain>
        <tissue evidence="4">Muscle</tissue>
    </source>
</reference>
<dbReference type="EMBL" id="JBHFQA010000014">
    <property type="protein sequence ID" value="KAL2087486.1"/>
    <property type="molecule type" value="Genomic_DNA"/>
</dbReference>
<dbReference type="PROSITE" id="PS51253">
    <property type="entry name" value="HTH_CENPB"/>
    <property type="match status" value="1"/>
</dbReference>
<dbReference type="SUPFAM" id="SSF46689">
    <property type="entry name" value="Homeodomain-like"/>
    <property type="match status" value="1"/>
</dbReference>
<evidence type="ECO:0000313" key="5">
    <source>
        <dbReference type="Proteomes" id="UP001591681"/>
    </source>
</evidence>
<dbReference type="Proteomes" id="UP001591681">
    <property type="component" value="Unassembled WGS sequence"/>
</dbReference>
<dbReference type="AlphaFoldDB" id="A0ABD1JMP6"/>
<proteinExistence type="predicted"/>
<dbReference type="PANTHER" id="PTHR19303:SF74">
    <property type="entry name" value="POGO TRANSPOSABLE ELEMENT WITH KRAB DOMAIN"/>
    <property type="match status" value="1"/>
</dbReference>
<name>A0ABD1JMP6_9TELE</name>
<feature type="compositionally biased region" description="Acidic residues" evidence="2">
    <location>
        <begin position="360"/>
        <end position="374"/>
    </location>
</feature>
<gene>
    <name evidence="4" type="ORF">ACEWY4_016314</name>
</gene>
<dbReference type="Pfam" id="PF03221">
    <property type="entry name" value="HTH_Tnp_Tc5"/>
    <property type="match status" value="1"/>
</dbReference>
<dbReference type="PANTHER" id="PTHR19303">
    <property type="entry name" value="TRANSPOSON"/>
    <property type="match status" value="1"/>
</dbReference>
<dbReference type="Pfam" id="PF03184">
    <property type="entry name" value="DDE_1"/>
    <property type="match status" value="1"/>
</dbReference>
<evidence type="ECO:0000313" key="4">
    <source>
        <dbReference type="EMBL" id="KAL2087486.1"/>
    </source>
</evidence>
<sequence length="380" mass="42855">MEEHLCNWIHSMRERHHPVSRKMIRTKAKEIFGYVSDSKNDETFTASAGWLRRFLKRNDFSVRRRTTVAQKDARHFTEKLVNFITHTARIIETTNIQPRNIIAMDETAMYFDMVGSTAVVPGARSVPLETGHEKCHLTVVLSAKADGTKLQPYVVFKGAIKEVEAMQNLNGVVVATSKNGWMNEELTADWLRRVVGKLNFAPRLLAWDSYRWHISEAIKTELKRGYNMTMAVIPCGCTKYIQAPGVVWNQAFKASLQESYDDWMAGDGDKEHTVGGNMRAPARHLLVSWVLQAWENLDTERLKNSFKVCGLTAASDGSEDHLIHCFKEGGPCASGRELLSQARRAVASAAVTEENGRQEESDEDEEFANELLIEDDGHGN</sequence>
<evidence type="ECO:0000256" key="2">
    <source>
        <dbReference type="SAM" id="MobiDB-lite"/>
    </source>
</evidence>
<accession>A0ABD1JMP6</accession>
<evidence type="ECO:0000256" key="1">
    <source>
        <dbReference type="ARBA" id="ARBA00023125"/>
    </source>
</evidence>
<dbReference type="InterPro" id="IPR050863">
    <property type="entry name" value="CenT-Element_Derived"/>
</dbReference>
<dbReference type="GO" id="GO:0003677">
    <property type="term" value="F:DNA binding"/>
    <property type="evidence" value="ECO:0007669"/>
    <property type="project" value="UniProtKB-KW"/>
</dbReference>
<dbReference type="InterPro" id="IPR009057">
    <property type="entry name" value="Homeodomain-like_sf"/>
</dbReference>
<dbReference type="Gene3D" id="1.10.10.60">
    <property type="entry name" value="Homeodomain-like"/>
    <property type="match status" value="1"/>
</dbReference>
<feature type="region of interest" description="Disordered" evidence="2">
    <location>
        <begin position="349"/>
        <end position="380"/>
    </location>
</feature>
<keyword evidence="5" id="KW-1185">Reference proteome</keyword>
<dbReference type="InterPro" id="IPR006600">
    <property type="entry name" value="HTH_CenpB_DNA-bd_dom"/>
</dbReference>
<protein>
    <recommendedName>
        <fullName evidence="3">HTH CENPB-type domain-containing protein</fullName>
    </recommendedName>
</protein>
<keyword evidence="1" id="KW-0238">DNA-binding</keyword>
<dbReference type="SMART" id="SM00674">
    <property type="entry name" value="CENPB"/>
    <property type="match status" value="1"/>
</dbReference>
<feature type="domain" description="HTH CENPB-type" evidence="3">
    <location>
        <begin position="1"/>
        <end position="64"/>
    </location>
</feature>
<evidence type="ECO:0000259" key="3">
    <source>
        <dbReference type="PROSITE" id="PS51253"/>
    </source>
</evidence>
<organism evidence="4 5">
    <name type="scientific">Coilia grayii</name>
    <name type="common">Gray's grenadier anchovy</name>
    <dbReference type="NCBI Taxonomy" id="363190"/>
    <lineage>
        <taxon>Eukaryota</taxon>
        <taxon>Metazoa</taxon>
        <taxon>Chordata</taxon>
        <taxon>Craniata</taxon>
        <taxon>Vertebrata</taxon>
        <taxon>Euteleostomi</taxon>
        <taxon>Actinopterygii</taxon>
        <taxon>Neopterygii</taxon>
        <taxon>Teleostei</taxon>
        <taxon>Clupei</taxon>
        <taxon>Clupeiformes</taxon>
        <taxon>Clupeoidei</taxon>
        <taxon>Engraulidae</taxon>
        <taxon>Coilinae</taxon>
        <taxon>Coilia</taxon>
    </lineage>
</organism>